<dbReference type="EMBL" id="CP039354">
    <property type="protein sequence ID" value="QCE11011.1"/>
    <property type="molecule type" value="Genomic_DNA"/>
</dbReference>
<keyword evidence="2" id="KW-1185">Reference proteome</keyword>
<evidence type="ECO:0000313" key="1">
    <source>
        <dbReference type="EMBL" id="QCE11011.1"/>
    </source>
</evidence>
<name>A0A4D6NDR2_VIGUN</name>
<accession>A0A4D6NDR2</accession>
<sequence>MESDQTHLFNAAHLMVLAHVTCKPNASRLVGGITGINLQSTKDFTPEPKYCGGLHFRYATLKEKEALNGLVHESNQPKVIKFDHEHDFTQEFPLLLGGGDQLNIVTQQAFFCVGPEGGEYELTCEMMYEEQYIVQEE</sequence>
<evidence type="ECO:0000313" key="2">
    <source>
        <dbReference type="Proteomes" id="UP000501690"/>
    </source>
</evidence>
<organism evidence="1 2">
    <name type="scientific">Vigna unguiculata</name>
    <name type="common">Cowpea</name>
    <dbReference type="NCBI Taxonomy" id="3917"/>
    <lineage>
        <taxon>Eukaryota</taxon>
        <taxon>Viridiplantae</taxon>
        <taxon>Streptophyta</taxon>
        <taxon>Embryophyta</taxon>
        <taxon>Tracheophyta</taxon>
        <taxon>Spermatophyta</taxon>
        <taxon>Magnoliopsida</taxon>
        <taxon>eudicotyledons</taxon>
        <taxon>Gunneridae</taxon>
        <taxon>Pentapetalae</taxon>
        <taxon>rosids</taxon>
        <taxon>fabids</taxon>
        <taxon>Fabales</taxon>
        <taxon>Fabaceae</taxon>
        <taxon>Papilionoideae</taxon>
        <taxon>50 kb inversion clade</taxon>
        <taxon>NPAAA clade</taxon>
        <taxon>indigoferoid/millettioid clade</taxon>
        <taxon>Phaseoleae</taxon>
        <taxon>Vigna</taxon>
    </lineage>
</organism>
<dbReference type="Proteomes" id="UP000501690">
    <property type="component" value="Linkage Group LG10"/>
</dbReference>
<dbReference type="AlphaFoldDB" id="A0A4D6NDR2"/>
<proteinExistence type="predicted"/>
<gene>
    <name evidence="1" type="ORF">DEO72_LG10g2244</name>
</gene>
<reference evidence="1 2" key="1">
    <citation type="submission" date="2019-04" db="EMBL/GenBank/DDBJ databases">
        <title>An improved genome assembly and genetic linkage map for asparagus bean, Vigna unguiculata ssp. sesquipedialis.</title>
        <authorList>
            <person name="Xia Q."/>
            <person name="Zhang R."/>
            <person name="Dong Y."/>
        </authorList>
    </citation>
    <scope>NUCLEOTIDE SEQUENCE [LARGE SCALE GENOMIC DNA]</scope>
    <source>
        <tissue evidence="1">Leaf</tissue>
    </source>
</reference>
<protein>
    <submittedName>
        <fullName evidence="1">Uncharacterized protein</fullName>
    </submittedName>
</protein>